<reference evidence="3" key="2">
    <citation type="submission" date="2023-05" db="EMBL/GenBank/DDBJ databases">
        <authorList>
            <person name="Fouks B."/>
        </authorList>
    </citation>
    <scope>NUCLEOTIDE SEQUENCE</scope>
    <source>
        <strain evidence="3">Stay&amp;Tobe</strain>
        <tissue evidence="3">Testes</tissue>
    </source>
</reference>
<comment type="similarity">
    <text evidence="1">Belongs to the peptidase A1 family.</text>
</comment>
<comment type="caution">
    <text evidence="3">The sequence shown here is derived from an EMBL/GenBank/DDBJ whole genome shotgun (WGS) entry which is preliminary data.</text>
</comment>
<dbReference type="InterPro" id="IPR021109">
    <property type="entry name" value="Peptidase_aspartic_dom_sf"/>
</dbReference>
<dbReference type="EMBL" id="JASPKZ010002697">
    <property type="protein sequence ID" value="KAJ9595054.1"/>
    <property type="molecule type" value="Genomic_DNA"/>
</dbReference>
<evidence type="ECO:0000259" key="2">
    <source>
        <dbReference type="PROSITE" id="PS51767"/>
    </source>
</evidence>
<dbReference type="GO" id="GO:0006508">
    <property type="term" value="P:proteolysis"/>
    <property type="evidence" value="ECO:0007669"/>
    <property type="project" value="InterPro"/>
</dbReference>
<evidence type="ECO:0000313" key="3">
    <source>
        <dbReference type="EMBL" id="KAJ9595054.1"/>
    </source>
</evidence>
<name>A0AAD8A9R1_DIPPU</name>
<evidence type="ECO:0000256" key="1">
    <source>
        <dbReference type="ARBA" id="ARBA00007447"/>
    </source>
</evidence>
<dbReference type="SUPFAM" id="SSF50630">
    <property type="entry name" value="Acid proteases"/>
    <property type="match status" value="1"/>
</dbReference>
<dbReference type="PANTHER" id="PTHR47966">
    <property type="entry name" value="BETA-SITE APP-CLEAVING ENZYME, ISOFORM A-RELATED"/>
    <property type="match status" value="1"/>
</dbReference>
<accession>A0AAD8A9R1</accession>
<reference evidence="3" key="1">
    <citation type="journal article" date="2023" name="IScience">
        <title>Live-bearing cockroach genome reveals convergent evolutionary mechanisms linked to viviparity in insects and beyond.</title>
        <authorList>
            <person name="Fouks B."/>
            <person name="Harrison M.C."/>
            <person name="Mikhailova A.A."/>
            <person name="Marchal E."/>
            <person name="English S."/>
            <person name="Carruthers M."/>
            <person name="Jennings E.C."/>
            <person name="Chiamaka E.L."/>
            <person name="Frigard R.A."/>
            <person name="Pippel M."/>
            <person name="Attardo G.M."/>
            <person name="Benoit J.B."/>
            <person name="Bornberg-Bauer E."/>
            <person name="Tobe S.S."/>
        </authorList>
    </citation>
    <scope>NUCLEOTIDE SEQUENCE</scope>
    <source>
        <strain evidence="3">Stay&amp;Tobe</strain>
    </source>
</reference>
<dbReference type="PROSITE" id="PS51767">
    <property type="entry name" value="PEPTIDASE_A1"/>
    <property type="match status" value="1"/>
</dbReference>
<dbReference type="InterPro" id="IPR001461">
    <property type="entry name" value="Aspartic_peptidase_A1"/>
</dbReference>
<dbReference type="PANTHER" id="PTHR47966:SF51">
    <property type="entry name" value="BETA-SITE APP-CLEAVING ENZYME, ISOFORM A-RELATED"/>
    <property type="match status" value="1"/>
</dbReference>
<dbReference type="Pfam" id="PF00026">
    <property type="entry name" value="Asp"/>
    <property type="match status" value="1"/>
</dbReference>
<sequence>VFCSVINQLPRLNIVISGVEFSLEPKDYVSSIGGFICPLLISIMDFDQIILGDPFLRKFYAVFDADDSRIGLAPSVYRST</sequence>
<feature type="non-terminal residue" evidence="3">
    <location>
        <position position="80"/>
    </location>
</feature>
<protein>
    <recommendedName>
        <fullName evidence="2">Peptidase A1 domain-containing protein</fullName>
    </recommendedName>
</protein>
<dbReference type="GO" id="GO:0004190">
    <property type="term" value="F:aspartic-type endopeptidase activity"/>
    <property type="evidence" value="ECO:0007669"/>
    <property type="project" value="InterPro"/>
</dbReference>
<dbReference type="AlphaFoldDB" id="A0AAD8A9R1"/>
<dbReference type="Proteomes" id="UP001233999">
    <property type="component" value="Unassembled WGS sequence"/>
</dbReference>
<evidence type="ECO:0000313" key="4">
    <source>
        <dbReference type="Proteomes" id="UP001233999"/>
    </source>
</evidence>
<gene>
    <name evidence="3" type="ORF">L9F63_013651</name>
</gene>
<organism evidence="3 4">
    <name type="scientific">Diploptera punctata</name>
    <name type="common">Pacific beetle cockroach</name>
    <dbReference type="NCBI Taxonomy" id="6984"/>
    <lineage>
        <taxon>Eukaryota</taxon>
        <taxon>Metazoa</taxon>
        <taxon>Ecdysozoa</taxon>
        <taxon>Arthropoda</taxon>
        <taxon>Hexapoda</taxon>
        <taxon>Insecta</taxon>
        <taxon>Pterygota</taxon>
        <taxon>Neoptera</taxon>
        <taxon>Polyneoptera</taxon>
        <taxon>Dictyoptera</taxon>
        <taxon>Blattodea</taxon>
        <taxon>Blaberoidea</taxon>
        <taxon>Blaberidae</taxon>
        <taxon>Diplopterinae</taxon>
        <taxon>Diploptera</taxon>
    </lineage>
</organism>
<feature type="domain" description="Peptidase A1" evidence="2">
    <location>
        <begin position="1"/>
        <end position="73"/>
    </location>
</feature>
<proteinExistence type="inferred from homology"/>
<dbReference type="Gene3D" id="2.40.70.10">
    <property type="entry name" value="Acid Proteases"/>
    <property type="match status" value="1"/>
</dbReference>
<dbReference type="InterPro" id="IPR033121">
    <property type="entry name" value="PEPTIDASE_A1"/>
</dbReference>
<keyword evidence="4" id="KW-1185">Reference proteome</keyword>